<dbReference type="PANTHER" id="PTHR43821:SF1">
    <property type="entry name" value="NAD(P)H NITROREDUCTASE YDJA-RELATED"/>
    <property type="match status" value="1"/>
</dbReference>
<comment type="similarity">
    <text evidence="2">Belongs to the nitroreductase family.</text>
</comment>
<evidence type="ECO:0000256" key="3">
    <source>
        <dbReference type="ARBA" id="ARBA00022630"/>
    </source>
</evidence>
<proteinExistence type="inferred from homology"/>
<dbReference type="RefSeq" id="WP_036098325.1">
    <property type="nucleotide sequence ID" value="NZ_AODF01000038.1"/>
</dbReference>
<dbReference type="PANTHER" id="PTHR43821">
    <property type="entry name" value="NAD(P)H NITROREDUCTASE YDJA-RELATED"/>
    <property type="match status" value="1"/>
</dbReference>
<dbReference type="InterPro" id="IPR052530">
    <property type="entry name" value="NAD(P)H_nitroreductase"/>
</dbReference>
<dbReference type="Pfam" id="PF00881">
    <property type="entry name" value="Nitroreductase"/>
    <property type="match status" value="1"/>
</dbReference>
<dbReference type="EMBL" id="AODF01000038">
    <property type="protein sequence ID" value="EUJ26364.1"/>
    <property type="molecule type" value="Genomic_DNA"/>
</dbReference>
<evidence type="ECO:0000256" key="4">
    <source>
        <dbReference type="ARBA" id="ARBA00022643"/>
    </source>
</evidence>
<sequence>MSELRKTMRERRTYKQISAIPIERELVESLVETASFAPFHSKVEPWQVRIIETDEQKERYIEATLSASHKTDEAELAKVREKVMQKITAAPVVLIVSTMLFGNEKKDFESLAATSAFIQNLQLIAWENEIGMVWRTPGWMFDSVFSEALGLPEDERLIGILPLSKRGMGVPDAKPRRKLEDYLHDL</sequence>
<evidence type="ECO:0000259" key="8">
    <source>
        <dbReference type="Pfam" id="PF00881"/>
    </source>
</evidence>
<comment type="cofactor">
    <cofactor evidence="1">
        <name>FMN</name>
        <dbReference type="ChEBI" id="CHEBI:58210"/>
    </cofactor>
</comment>
<protein>
    <submittedName>
        <fullName evidence="9">Nitroreductase</fullName>
    </submittedName>
</protein>
<keyword evidence="10" id="KW-1185">Reference proteome</keyword>
<gene>
    <name evidence="9" type="ORF">MFLO_14147</name>
</gene>
<dbReference type="InterPro" id="IPR029479">
    <property type="entry name" value="Nitroreductase"/>
</dbReference>
<name>A0ABN0RC30_9LIST</name>
<accession>A0ABN0RC30</accession>
<evidence type="ECO:0000256" key="6">
    <source>
        <dbReference type="ARBA" id="ARBA00023002"/>
    </source>
</evidence>
<keyword evidence="5" id="KW-0521">NADP</keyword>
<dbReference type="Gene3D" id="3.40.109.10">
    <property type="entry name" value="NADH Oxidase"/>
    <property type="match status" value="1"/>
</dbReference>
<feature type="domain" description="Nitroreductase" evidence="8">
    <location>
        <begin position="9"/>
        <end position="163"/>
    </location>
</feature>
<dbReference type="SUPFAM" id="SSF55469">
    <property type="entry name" value="FMN-dependent nitroreductase-like"/>
    <property type="match status" value="1"/>
</dbReference>
<dbReference type="CDD" id="cd02135">
    <property type="entry name" value="YdjA-like"/>
    <property type="match status" value="1"/>
</dbReference>
<dbReference type="InterPro" id="IPR026021">
    <property type="entry name" value="YdjA-like"/>
</dbReference>
<reference evidence="9 10" key="1">
    <citation type="journal article" date="2014" name="Int. J. Syst. Evol. Microbiol.">
        <title>Listeria floridensis sp. nov., Listeria aquatica sp. nov., Listeria cornellensis sp. nov., Listeria riparia sp. nov. and Listeria grandensis sp. nov., from agricultural and natural environments.</title>
        <authorList>
            <person name="den Bakker H.C."/>
            <person name="Warchocki S."/>
            <person name="Wright E.M."/>
            <person name="Allred A.F."/>
            <person name="Ahlstrom C."/>
            <person name="Manuel C.S."/>
            <person name="Stasiewicz M.J."/>
            <person name="Burrell A."/>
            <person name="Roof S."/>
            <person name="Strawn L."/>
            <person name="Fortes E.D."/>
            <person name="Nightingale K.K."/>
            <person name="Kephart D."/>
            <person name="Wiedmann M."/>
        </authorList>
    </citation>
    <scope>NUCLEOTIDE SEQUENCE [LARGE SCALE GENOMIC DNA]</scope>
    <source>
        <strain evidence="9 10">FSL S10-1187</strain>
    </source>
</reference>
<evidence type="ECO:0000256" key="7">
    <source>
        <dbReference type="ARBA" id="ARBA00023027"/>
    </source>
</evidence>
<comment type="caution">
    <text evidence="9">The sequence shown here is derived from an EMBL/GenBank/DDBJ whole genome shotgun (WGS) entry which is preliminary data.</text>
</comment>
<dbReference type="InterPro" id="IPR000415">
    <property type="entry name" value="Nitroreductase-like"/>
</dbReference>
<keyword evidence="3" id="KW-0285">Flavoprotein</keyword>
<evidence type="ECO:0000313" key="10">
    <source>
        <dbReference type="Proteomes" id="UP000019249"/>
    </source>
</evidence>
<evidence type="ECO:0000256" key="5">
    <source>
        <dbReference type="ARBA" id="ARBA00022857"/>
    </source>
</evidence>
<keyword evidence="6" id="KW-0560">Oxidoreductase</keyword>
<keyword evidence="4" id="KW-0288">FMN</keyword>
<evidence type="ECO:0000256" key="1">
    <source>
        <dbReference type="ARBA" id="ARBA00001917"/>
    </source>
</evidence>
<dbReference type="Proteomes" id="UP000019249">
    <property type="component" value="Unassembled WGS sequence"/>
</dbReference>
<keyword evidence="7" id="KW-0520">NAD</keyword>
<organism evidence="9 10">
    <name type="scientific">Listeria floridensis FSL S10-1187</name>
    <dbReference type="NCBI Taxonomy" id="1265817"/>
    <lineage>
        <taxon>Bacteria</taxon>
        <taxon>Bacillati</taxon>
        <taxon>Bacillota</taxon>
        <taxon>Bacilli</taxon>
        <taxon>Bacillales</taxon>
        <taxon>Listeriaceae</taxon>
        <taxon>Listeria</taxon>
    </lineage>
</organism>
<evidence type="ECO:0000256" key="2">
    <source>
        <dbReference type="ARBA" id="ARBA00007118"/>
    </source>
</evidence>
<evidence type="ECO:0000313" key="9">
    <source>
        <dbReference type="EMBL" id="EUJ26364.1"/>
    </source>
</evidence>